<reference evidence="3 4" key="1">
    <citation type="submission" date="2019-06" db="EMBL/GenBank/DDBJ databases">
        <title>Genomics analysis of Aphanomyces spp. identifies a new class of oomycete effector associated with host adaptation.</title>
        <authorList>
            <person name="Gaulin E."/>
        </authorList>
    </citation>
    <scope>NUCLEOTIDE SEQUENCE [LARGE SCALE GENOMIC DNA]</scope>
    <source>
        <strain evidence="3 4">E</strain>
    </source>
</reference>
<feature type="non-terminal residue" evidence="3">
    <location>
        <position position="183"/>
    </location>
</feature>
<sequence>MPGPLRRGRYSLEELQQAVQHVVDGENGRTVSKQSRIPYSTLMKAVLRDKAGIITQAKRRGPPTALPKSCEDDIVAWVCGMQHEGHPVDRHTIMVKATQVYRRLVPHATLSDGWYQRFMARHSQLTNRVAQVISHARNNVDEAGIERLHQSLTDVIAEHGITADRVFNMDETSFASRRKSKDV</sequence>
<evidence type="ECO:0000313" key="3">
    <source>
        <dbReference type="EMBL" id="KAF0716023.1"/>
    </source>
</evidence>
<dbReference type="EMBL" id="VJMI01016918">
    <property type="protein sequence ID" value="KAF0716023.1"/>
    <property type="molecule type" value="Genomic_DNA"/>
</dbReference>
<name>A0A6A4ZRY5_APHAT</name>
<dbReference type="InterPro" id="IPR006600">
    <property type="entry name" value="HTH_CenpB_DNA-bd_dom"/>
</dbReference>
<dbReference type="AlphaFoldDB" id="A0A6A4ZRY5"/>
<dbReference type="SUPFAM" id="SSF46689">
    <property type="entry name" value="Homeodomain-like"/>
    <property type="match status" value="1"/>
</dbReference>
<comment type="caution">
    <text evidence="3">The sequence shown here is derived from an EMBL/GenBank/DDBJ whole genome shotgun (WGS) entry which is preliminary data.</text>
</comment>
<dbReference type="InterPro" id="IPR050863">
    <property type="entry name" value="CenT-Element_Derived"/>
</dbReference>
<accession>A0A6A4ZRY5</accession>
<proteinExistence type="predicted"/>
<evidence type="ECO:0000256" key="1">
    <source>
        <dbReference type="ARBA" id="ARBA00023125"/>
    </source>
</evidence>
<protein>
    <recommendedName>
        <fullName evidence="2">HTH CENPB-type domain-containing protein</fullName>
    </recommendedName>
</protein>
<dbReference type="InterPro" id="IPR009057">
    <property type="entry name" value="Homeodomain-like_sf"/>
</dbReference>
<dbReference type="GO" id="GO:0005634">
    <property type="term" value="C:nucleus"/>
    <property type="evidence" value="ECO:0007669"/>
    <property type="project" value="TreeGrafter"/>
</dbReference>
<dbReference type="PANTHER" id="PTHR19303">
    <property type="entry name" value="TRANSPOSON"/>
    <property type="match status" value="1"/>
</dbReference>
<feature type="domain" description="HTH CENPB-type" evidence="2">
    <location>
        <begin position="58"/>
        <end position="128"/>
    </location>
</feature>
<dbReference type="Gene3D" id="1.10.10.60">
    <property type="entry name" value="Homeodomain-like"/>
    <property type="match status" value="1"/>
</dbReference>
<gene>
    <name evidence="3" type="ORF">AaE_011206</name>
</gene>
<dbReference type="SMART" id="SM00674">
    <property type="entry name" value="CENPB"/>
    <property type="match status" value="1"/>
</dbReference>
<organism evidence="3 4">
    <name type="scientific">Aphanomyces astaci</name>
    <name type="common">Crayfish plague agent</name>
    <dbReference type="NCBI Taxonomy" id="112090"/>
    <lineage>
        <taxon>Eukaryota</taxon>
        <taxon>Sar</taxon>
        <taxon>Stramenopiles</taxon>
        <taxon>Oomycota</taxon>
        <taxon>Saprolegniomycetes</taxon>
        <taxon>Saprolegniales</taxon>
        <taxon>Verrucalvaceae</taxon>
        <taxon>Aphanomyces</taxon>
    </lineage>
</organism>
<dbReference type="PROSITE" id="PS51253">
    <property type="entry name" value="HTH_CENPB"/>
    <property type="match status" value="1"/>
</dbReference>
<dbReference type="GO" id="GO:0003677">
    <property type="term" value="F:DNA binding"/>
    <property type="evidence" value="ECO:0007669"/>
    <property type="project" value="UniProtKB-KW"/>
</dbReference>
<keyword evidence="1" id="KW-0238">DNA-binding</keyword>
<evidence type="ECO:0000313" key="4">
    <source>
        <dbReference type="Proteomes" id="UP000469452"/>
    </source>
</evidence>
<dbReference type="Proteomes" id="UP000469452">
    <property type="component" value="Unassembled WGS sequence"/>
</dbReference>
<dbReference type="PANTHER" id="PTHR19303:SF57">
    <property type="entry name" value="HTH CENPB-TYPE DOMAIN-CONTAINING PROTEIN"/>
    <property type="match status" value="1"/>
</dbReference>
<dbReference type="Pfam" id="PF03221">
    <property type="entry name" value="HTH_Tnp_Tc5"/>
    <property type="match status" value="1"/>
</dbReference>
<evidence type="ECO:0000259" key="2">
    <source>
        <dbReference type="PROSITE" id="PS51253"/>
    </source>
</evidence>